<keyword evidence="7 9" id="KW-0675">Receptor</keyword>
<dbReference type="PANTHER" id="PTHR24248">
    <property type="entry name" value="ADRENERGIC RECEPTOR-RELATED G-PROTEIN COUPLED RECEPTOR"/>
    <property type="match status" value="1"/>
</dbReference>
<evidence type="ECO:0000256" key="8">
    <source>
        <dbReference type="ARBA" id="ARBA00023224"/>
    </source>
</evidence>
<keyword evidence="13" id="KW-1185">Reference proteome</keyword>
<dbReference type="OrthoDB" id="10071887at2759"/>
<dbReference type="GO" id="GO:0005886">
    <property type="term" value="C:plasma membrane"/>
    <property type="evidence" value="ECO:0000318"/>
    <property type="project" value="GO_Central"/>
</dbReference>
<dbReference type="AlphaFoldDB" id="A0A7M7GG95"/>
<feature type="transmembrane region" description="Helical" evidence="10">
    <location>
        <begin position="58"/>
        <end position="80"/>
    </location>
</feature>
<dbReference type="Pfam" id="PF00001">
    <property type="entry name" value="7tm_1"/>
    <property type="match status" value="1"/>
</dbReference>
<dbReference type="GO" id="GO:0007187">
    <property type="term" value="P:G protein-coupled receptor signaling pathway, coupled to cyclic nucleotide second messenger"/>
    <property type="evidence" value="ECO:0000318"/>
    <property type="project" value="GO_Central"/>
</dbReference>
<evidence type="ECO:0000256" key="2">
    <source>
        <dbReference type="ARBA" id="ARBA00022475"/>
    </source>
</evidence>
<reference evidence="13" key="1">
    <citation type="submission" date="2015-02" db="EMBL/GenBank/DDBJ databases">
        <title>Genome sequencing for Strongylocentrotus purpuratus.</title>
        <authorList>
            <person name="Murali S."/>
            <person name="Liu Y."/>
            <person name="Vee V."/>
            <person name="English A."/>
            <person name="Wang M."/>
            <person name="Skinner E."/>
            <person name="Han Y."/>
            <person name="Muzny D.M."/>
            <person name="Worley K.C."/>
            <person name="Gibbs R.A."/>
        </authorList>
    </citation>
    <scope>NUCLEOTIDE SEQUENCE</scope>
</reference>
<feature type="transmembrane region" description="Helical" evidence="10">
    <location>
        <begin position="92"/>
        <end position="117"/>
    </location>
</feature>
<dbReference type="SUPFAM" id="SSF81321">
    <property type="entry name" value="Family A G protein-coupled receptor-like"/>
    <property type="match status" value="1"/>
</dbReference>
<keyword evidence="4 10" id="KW-1133">Transmembrane helix</keyword>
<keyword evidence="5 9" id="KW-0297">G-protein coupled receptor</keyword>
<comment type="subcellular location">
    <subcellularLocation>
        <location evidence="1">Cell membrane</location>
        <topology evidence="1">Multi-pass membrane protein</topology>
    </subcellularLocation>
</comment>
<evidence type="ECO:0000313" key="12">
    <source>
        <dbReference type="EnsemblMetazoa" id="XP_003727015"/>
    </source>
</evidence>
<dbReference type="GO" id="GO:0030425">
    <property type="term" value="C:dendrite"/>
    <property type="evidence" value="ECO:0000318"/>
    <property type="project" value="GO_Central"/>
</dbReference>
<dbReference type="FunCoup" id="A0A7M7GG95">
    <property type="interactions" value="301"/>
</dbReference>
<evidence type="ECO:0000256" key="4">
    <source>
        <dbReference type="ARBA" id="ARBA00022989"/>
    </source>
</evidence>
<feature type="domain" description="G-protein coupled receptors family 1 profile" evidence="11">
    <location>
        <begin position="71"/>
        <end position="415"/>
    </location>
</feature>
<dbReference type="EnsemblMetazoa" id="XM_003726967">
    <property type="protein sequence ID" value="XP_003727015"/>
    <property type="gene ID" value="LOC100894004"/>
</dbReference>
<sequence length="448" mass="50597">MNATSSIMIINESMAGISTESIDIVSKINQSFDVNYDQTTIQQDDSESEGGLRRVPLILGYSLVIIVTIIGNLLVILAYCRHSQVRAIPTNTLIFSLSISDFLIGTLVLTINLHWVAEDSWMFGEVVCRLWSTLDYSATYMSTVIIMLISLDRFLLMSQKTRYRTVWTRKRVTIIILVSWSCSIAIYFCAAFAMSGADLVDFQDECELEIVYLLPFTIGTLIFEFGIPLPIIVWLNVSVYYQIHQRSKNLRRFKTNLGLPSTEPRNGNESQTHLEVRSMSHEADPSDLPSVSNVNTDRWAEPVLAVMSSRKNRSLRSFLIPGVNNPSTSQVQNVPNPGKQRVTTYQQHKRVFTRHKKAALTLSILVGTFLVCWLPFEIVSILQAMCGDDECFSETTWEVVNGLLWGNSALNPILYGLTNPTLRRYMINFGGCQQRCRRPIVRVGPVVS</sequence>
<dbReference type="PROSITE" id="PS00237">
    <property type="entry name" value="G_PROTEIN_RECEP_F1_1"/>
    <property type="match status" value="1"/>
</dbReference>
<comment type="similarity">
    <text evidence="9">Belongs to the G-protein coupled receptor 1 family.</text>
</comment>
<reference evidence="12" key="2">
    <citation type="submission" date="2021-01" db="UniProtKB">
        <authorList>
            <consortium name="EnsemblMetazoa"/>
        </authorList>
    </citation>
    <scope>IDENTIFICATION</scope>
</reference>
<keyword evidence="8 9" id="KW-0807">Transducer</keyword>
<dbReference type="Gene3D" id="1.20.1070.10">
    <property type="entry name" value="Rhodopsin 7-helix transmembrane proteins"/>
    <property type="match status" value="1"/>
</dbReference>
<name>A0A7M7GG95_STRPU</name>
<evidence type="ECO:0000259" key="11">
    <source>
        <dbReference type="PROSITE" id="PS50262"/>
    </source>
</evidence>
<dbReference type="PROSITE" id="PS50262">
    <property type="entry name" value="G_PROTEIN_RECEP_F1_2"/>
    <property type="match status" value="1"/>
</dbReference>
<dbReference type="RefSeq" id="XP_003727015.1">
    <property type="nucleotide sequence ID" value="XM_003726967.3"/>
</dbReference>
<dbReference type="PANTHER" id="PTHR24248:SF120">
    <property type="entry name" value="G-PROTEIN COUPLED RECEPTORS FAMILY 1 PROFILE DOMAIN-CONTAINING PROTEIN"/>
    <property type="match status" value="1"/>
</dbReference>
<dbReference type="KEGG" id="spu:100894004"/>
<dbReference type="OMA" id="IWINSAI"/>
<evidence type="ECO:0000256" key="1">
    <source>
        <dbReference type="ARBA" id="ARBA00004651"/>
    </source>
</evidence>
<dbReference type="InterPro" id="IPR000276">
    <property type="entry name" value="GPCR_Rhodpsn"/>
</dbReference>
<keyword evidence="6 10" id="KW-0472">Membrane</keyword>
<dbReference type="GO" id="GO:0007268">
    <property type="term" value="P:chemical synaptic transmission"/>
    <property type="evidence" value="ECO:0000318"/>
    <property type="project" value="GO_Central"/>
</dbReference>
<dbReference type="GO" id="GO:0016907">
    <property type="term" value="F:G protein-coupled acetylcholine receptor activity"/>
    <property type="evidence" value="ECO:0000318"/>
    <property type="project" value="GO_Central"/>
</dbReference>
<dbReference type="KEGG" id="spu:115929618"/>
<dbReference type="GeneID" id="115929618"/>
<evidence type="ECO:0000256" key="3">
    <source>
        <dbReference type="ARBA" id="ARBA00022692"/>
    </source>
</evidence>
<organism evidence="12 13">
    <name type="scientific">Strongylocentrotus purpuratus</name>
    <name type="common">Purple sea urchin</name>
    <dbReference type="NCBI Taxonomy" id="7668"/>
    <lineage>
        <taxon>Eukaryota</taxon>
        <taxon>Metazoa</taxon>
        <taxon>Echinodermata</taxon>
        <taxon>Eleutherozoa</taxon>
        <taxon>Echinozoa</taxon>
        <taxon>Echinoidea</taxon>
        <taxon>Euechinoidea</taxon>
        <taxon>Echinacea</taxon>
        <taxon>Camarodonta</taxon>
        <taxon>Echinidea</taxon>
        <taxon>Strongylocentrotidae</taxon>
        <taxon>Strongylocentrotus</taxon>
    </lineage>
</organism>
<evidence type="ECO:0000256" key="6">
    <source>
        <dbReference type="ARBA" id="ARBA00023136"/>
    </source>
</evidence>
<feature type="transmembrane region" description="Helical" evidence="10">
    <location>
        <begin position="172"/>
        <end position="193"/>
    </location>
</feature>
<dbReference type="EnsemblMetazoa" id="XM_030999178">
    <property type="protein sequence ID" value="XP_030855038"/>
    <property type="gene ID" value="LOC115929618"/>
</dbReference>
<evidence type="ECO:0000256" key="10">
    <source>
        <dbReference type="SAM" id="Phobius"/>
    </source>
</evidence>
<evidence type="ECO:0000256" key="5">
    <source>
        <dbReference type="ARBA" id="ARBA00023040"/>
    </source>
</evidence>
<feature type="transmembrane region" description="Helical" evidence="10">
    <location>
        <begin position="358"/>
        <end position="376"/>
    </location>
</feature>
<dbReference type="RefSeq" id="XP_030855038.1">
    <property type="nucleotide sequence ID" value="XM_030999178.1"/>
</dbReference>
<evidence type="ECO:0000256" key="7">
    <source>
        <dbReference type="ARBA" id="ARBA00023170"/>
    </source>
</evidence>
<keyword evidence="2" id="KW-1003">Cell membrane</keyword>
<feature type="transmembrane region" description="Helical" evidence="10">
    <location>
        <begin position="213"/>
        <end position="241"/>
    </location>
</feature>
<dbReference type="InParanoid" id="A0A7M7GG95"/>
<dbReference type="GO" id="GO:0007197">
    <property type="term" value="P:adenylate cyclase-inhibiting G protein-coupled acetylcholine receptor signaling pathway"/>
    <property type="evidence" value="ECO:0000318"/>
    <property type="project" value="GO_Central"/>
</dbReference>
<dbReference type="GeneID" id="100894004"/>
<protein>
    <recommendedName>
        <fullName evidence="11">G-protein coupled receptors family 1 profile domain-containing protein</fullName>
    </recommendedName>
</protein>
<accession>A0A7M7GG95</accession>
<dbReference type="PRINTS" id="PR00237">
    <property type="entry name" value="GPCRRHODOPSN"/>
</dbReference>
<dbReference type="GO" id="GO:0045202">
    <property type="term" value="C:synapse"/>
    <property type="evidence" value="ECO:0000318"/>
    <property type="project" value="GO_Central"/>
</dbReference>
<keyword evidence="3 9" id="KW-0812">Transmembrane</keyword>
<evidence type="ECO:0000313" key="13">
    <source>
        <dbReference type="Proteomes" id="UP000007110"/>
    </source>
</evidence>
<dbReference type="InterPro" id="IPR017452">
    <property type="entry name" value="GPCR_Rhodpsn_7TM"/>
</dbReference>
<dbReference type="Proteomes" id="UP000007110">
    <property type="component" value="Unassembled WGS sequence"/>
</dbReference>
<feature type="transmembrane region" description="Helical" evidence="10">
    <location>
        <begin position="137"/>
        <end position="156"/>
    </location>
</feature>
<proteinExistence type="inferred from homology"/>
<evidence type="ECO:0000256" key="9">
    <source>
        <dbReference type="RuleBase" id="RU000688"/>
    </source>
</evidence>